<dbReference type="PRINTS" id="PR01035">
    <property type="entry name" value="TCRTETA"/>
</dbReference>
<keyword evidence="4 5" id="KW-0472">Membrane</keyword>
<dbReference type="InterPro" id="IPR020846">
    <property type="entry name" value="MFS_dom"/>
</dbReference>
<feature type="transmembrane region" description="Helical" evidence="5">
    <location>
        <begin position="230"/>
        <end position="251"/>
    </location>
</feature>
<feature type="transmembrane region" description="Helical" evidence="5">
    <location>
        <begin position="81"/>
        <end position="103"/>
    </location>
</feature>
<dbReference type="Gene3D" id="1.20.1250.20">
    <property type="entry name" value="MFS general substrate transporter like domains"/>
    <property type="match status" value="1"/>
</dbReference>
<dbReference type="InterPro" id="IPR036259">
    <property type="entry name" value="MFS_trans_sf"/>
</dbReference>
<evidence type="ECO:0000256" key="3">
    <source>
        <dbReference type="ARBA" id="ARBA00022989"/>
    </source>
</evidence>
<dbReference type="SUPFAM" id="SSF103473">
    <property type="entry name" value="MFS general substrate transporter"/>
    <property type="match status" value="1"/>
</dbReference>
<dbReference type="GO" id="GO:0022857">
    <property type="term" value="F:transmembrane transporter activity"/>
    <property type="evidence" value="ECO:0007669"/>
    <property type="project" value="InterPro"/>
</dbReference>
<feature type="transmembrane region" description="Helical" evidence="5">
    <location>
        <begin position="285"/>
        <end position="308"/>
    </location>
</feature>
<comment type="subcellular location">
    <subcellularLocation>
        <location evidence="1">Cell membrane</location>
        <topology evidence="1">Multi-pass membrane protein</topology>
    </subcellularLocation>
</comment>
<feature type="transmembrane region" description="Helical" evidence="5">
    <location>
        <begin position="154"/>
        <end position="173"/>
    </location>
</feature>
<keyword evidence="2 5" id="KW-0812">Transmembrane</keyword>
<feature type="transmembrane region" description="Helical" evidence="5">
    <location>
        <begin position="320"/>
        <end position="343"/>
    </location>
</feature>
<evidence type="ECO:0000313" key="7">
    <source>
        <dbReference type="EMBL" id="RXW31731.1"/>
    </source>
</evidence>
<feature type="transmembrane region" description="Helical" evidence="5">
    <location>
        <begin position="349"/>
        <end position="368"/>
    </location>
</feature>
<keyword evidence="3 5" id="KW-1133">Transmembrane helix</keyword>
<dbReference type="Pfam" id="PF07690">
    <property type="entry name" value="MFS_1"/>
    <property type="match status" value="1"/>
</dbReference>
<proteinExistence type="predicted"/>
<dbReference type="InterPro" id="IPR011701">
    <property type="entry name" value="MFS"/>
</dbReference>
<dbReference type="GO" id="GO:0005886">
    <property type="term" value="C:plasma membrane"/>
    <property type="evidence" value="ECO:0007669"/>
    <property type="project" value="UniProtKB-SubCell"/>
</dbReference>
<comment type="caution">
    <text evidence="7">The sequence shown here is derived from an EMBL/GenBank/DDBJ whole genome shotgun (WGS) entry which is preliminary data.</text>
</comment>
<dbReference type="PROSITE" id="PS50850">
    <property type="entry name" value="MFS"/>
    <property type="match status" value="1"/>
</dbReference>
<evidence type="ECO:0000256" key="5">
    <source>
        <dbReference type="SAM" id="Phobius"/>
    </source>
</evidence>
<gene>
    <name evidence="7" type="ORF">C1706_10810</name>
</gene>
<feature type="transmembrane region" description="Helical" evidence="5">
    <location>
        <begin position="263"/>
        <end position="279"/>
    </location>
</feature>
<dbReference type="AlphaFoldDB" id="A0A4Q2EES5"/>
<evidence type="ECO:0000256" key="2">
    <source>
        <dbReference type="ARBA" id="ARBA00022692"/>
    </source>
</evidence>
<accession>A0A4Q2EES5</accession>
<protein>
    <submittedName>
        <fullName evidence="7">MFS transporter</fullName>
    </submittedName>
</protein>
<dbReference type="InterPro" id="IPR001958">
    <property type="entry name" value="Tet-R_TetA/multi-R_MdtG-like"/>
</dbReference>
<dbReference type="PANTHER" id="PTHR23546:SF1">
    <property type="entry name" value="MEMBRANE PROTEIN"/>
    <property type="match status" value="1"/>
</dbReference>
<reference evidence="7 8" key="1">
    <citation type="submission" date="2018-01" db="EMBL/GenBank/DDBJ databases">
        <title>Lactibacter flavus gen. nov., sp. nov., a novel bacterium of the family Propionibacteriaceae isolated from raw milk and dairy products.</title>
        <authorList>
            <person name="Wenning M."/>
            <person name="Breitenwieser F."/>
            <person name="Huptas C."/>
            <person name="von Neubeck M."/>
            <person name="Busse H.-J."/>
            <person name="Scherer S."/>
        </authorList>
    </citation>
    <scope>NUCLEOTIDE SEQUENCE [LARGE SCALE GENOMIC DNA]</scope>
    <source>
        <strain evidence="7 8">VG341</strain>
    </source>
</reference>
<feature type="transmembrane region" description="Helical" evidence="5">
    <location>
        <begin position="194"/>
        <end position="218"/>
    </location>
</feature>
<feature type="transmembrane region" description="Helical" evidence="5">
    <location>
        <begin position="124"/>
        <end position="148"/>
    </location>
</feature>
<evidence type="ECO:0000256" key="4">
    <source>
        <dbReference type="ARBA" id="ARBA00023136"/>
    </source>
</evidence>
<dbReference type="OrthoDB" id="9793283at2"/>
<feature type="transmembrane region" description="Helical" evidence="5">
    <location>
        <begin position="19"/>
        <end position="39"/>
    </location>
</feature>
<evidence type="ECO:0000256" key="1">
    <source>
        <dbReference type="ARBA" id="ARBA00004651"/>
    </source>
</evidence>
<dbReference type="Proteomes" id="UP000290624">
    <property type="component" value="Unassembled WGS sequence"/>
</dbReference>
<evidence type="ECO:0000313" key="8">
    <source>
        <dbReference type="Proteomes" id="UP000290624"/>
    </source>
</evidence>
<feature type="transmembrane region" description="Helical" evidence="5">
    <location>
        <begin position="51"/>
        <end position="75"/>
    </location>
</feature>
<dbReference type="EMBL" id="PPCV01000007">
    <property type="protein sequence ID" value="RXW31731.1"/>
    <property type="molecule type" value="Genomic_DNA"/>
</dbReference>
<name>A0A4Q2EES5_9ACTN</name>
<keyword evidence="8" id="KW-1185">Reference proteome</keyword>
<sequence length="379" mass="38789">MTLNPIIAPLSREIGLAEWQVGLTISVAALMVVLFSPIWGRRAQAWGSRTVLIAALGFATVVMVAFAGVVGLGLAGLLGPVPLFVAFLVLRGLCYGAAVAAVMPTAQAHIAAVTTDEATRVKGMAGVGAAQGAASILGAIVGGVLVVFGLMVPMIAVPVMLALALTLAWAKLQRPDAATLVARPAGLRATDPRVLPYLIAGFGMFLAFGFVQVITGFLVQDRLHLEATAAGAFAGIAFLMAGIGMLVSQVVLIPRLGWGPHRLMRVGVAFALTGFVVLLPDAGLWLLLVAMLLIGLGLGFAIPGYTAGPTLLVRDEEQGALAGLIGATNGLTFIIAPTAATLLYGLGGWIPVAVSVVLLACVMLFLVLDPRFSAGQASA</sequence>
<feature type="domain" description="Major facilitator superfamily (MFS) profile" evidence="6">
    <location>
        <begin position="1"/>
        <end position="373"/>
    </location>
</feature>
<evidence type="ECO:0000259" key="6">
    <source>
        <dbReference type="PROSITE" id="PS50850"/>
    </source>
</evidence>
<dbReference type="PANTHER" id="PTHR23546">
    <property type="entry name" value="TRANSPORT PROTEIN"/>
    <property type="match status" value="1"/>
</dbReference>
<organism evidence="7 8">
    <name type="scientific">Propioniciclava flava</name>
    <dbReference type="NCBI Taxonomy" id="2072026"/>
    <lineage>
        <taxon>Bacteria</taxon>
        <taxon>Bacillati</taxon>
        <taxon>Actinomycetota</taxon>
        <taxon>Actinomycetes</taxon>
        <taxon>Propionibacteriales</taxon>
        <taxon>Propionibacteriaceae</taxon>
        <taxon>Propioniciclava</taxon>
    </lineage>
</organism>